<dbReference type="SUPFAM" id="SSF55144">
    <property type="entry name" value="LigT-like"/>
    <property type="match status" value="1"/>
</dbReference>
<dbReference type="PANTHER" id="PTHR15934:SF2">
    <property type="entry name" value="A-KINASE ANCHOR PROTEIN 7-LIKE PHOSPHOESTERASE DOMAIN-CONTAINING PROTEIN"/>
    <property type="match status" value="1"/>
</dbReference>
<feature type="compositionally biased region" description="Polar residues" evidence="1">
    <location>
        <begin position="1"/>
        <end position="13"/>
    </location>
</feature>
<accession>A0A7D9DJI3</accession>
<comment type="caution">
    <text evidence="2">The sequence shown here is derived from an EMBL/GenBank/DDBJ whole genome shotgun (WGS) entry which is preliminary data.</text>
</comment>
<dbReference type="InterPro" id="IPR009097">
    <property type="entry name" value="Cyclic_Pdiesterase"/>
</dbReference>
<dbReference type="GO" id="GO:0010738">
    <property type="term" value="P:regulation of protein kinase A signaling"/>
    <property type="evidence" value="ECO:0007669"/>
    <property type="project" value="TreeGrafter"/>
</dbReference>
<protein>
    <submittedName>
        <fullName evidence="2">Uncharacterized protein</fullName>
    </submittedName>
</protein>
<evidence type="ECO:0000313" key="2">
    <source>
        <dbReference type="EMBL" id="CAB3986149.1"/>
    </source>
</evidence>
<evidence type="ECO:0000256" key="1">
    <source>
        <dbReference type="SAM" id="MobiDB-lite"/>
    </source>
</evidence>
<dbReference type="Proteomes" id="UP001152795">
    <property type="component" value="Unassembled WGS sequence"/>
</dbReference>
<feature type="region of interest" description="Disordered" evidence="1">
    <location>
        <begin position="1"/>
        <end position="38"/>
    </location>
</feature>
<gene>
    <name evidence="2" type="ORF">PACLA_8A015061</name>
</gene>
<keyword evidence="3" id="KW-1185">Reference proteome</keyword>
<dbReference type="InterPro" id="IPR052641">
    <property type="entry name" value="AKAP7_isoform_gamma"/>
</dbReference>
<feature type="region of interest" description="Disordered" evidence="1">
    <location>
        <begin position="82"/>
        <end position="104"/>
    </location>
</feature>
<dbReference type="EMBL" id="CACRXK020000969">
    <property type="protein sequence ID" value="CAB3986149.1"/>
    <property type="molecule type" value="Genomic_DNA"/>
</dbReference>
<evidence type="ECO:0000313" key="3">
    <source>
        <dbReference type="Proteomes" id="UP001152795"/>
    </source>
</evidence>
<dbReference type="GO" id="GO:0005829">
    <property type="term" value="C:cytosol"/>
    <property type="evidence" value="ECO:0007669"/>
    <property type="project" value="TreeGrafter"/>
</dbReference>
<proteinExistence type="predicted"/>
<dbReference type="Pfam" id="PF10469">
    <property type="entry name" value="AKAP7_NLS"/>
    <property type="match status" value="1"/>
</dbReference>
<dbReference type="GO" id="GO:0034237">
    <property type="term" value="F:protein kinase A regulatory subunit binding"/>
    <property type="evidence" value="ECO:0007669"/>
    <property type="project" value="TreeGrafter"/>
</dbReference>
<dbReference type="Gene3D" id="3.90.1140.10">
    <property type="entry name" value="Cyclic phosphodiesterase"/>
    <property type="match status" value="1"/>
</dbReference>
<dbReference type="AlphaFoldDB" id="A0A7D9DJI3"/>
<reference evidence="2" key="1">
    <citation type="submission" date="2020-04" db="EMBL/GenBank/DDBJ databases">
        <authorList>
            <person name="Alioto T."/>
            <person name="Alioto T."/>
            <person name="Gomez Garrido J."/>
        </authorList>
    </citation>
    <scope>NUCLEOTIDE SEQUENCE</scope>
    <source>
        <strain evidence="2">A484AB</strain>
    </source>
</reference>
<sequence>MNVSGLNLQNQGKGVTGNEKNENQAGCRNNSDHEQSMSSDIECFDLNRLFDMEEVVKNVKSKLKEKREDRKTRLKVCNANEQKNERTKWKGRKSKNSDECSWEDDSDSSFGLVTLFEQAKTVHKRRRKSKKGNKNVKRSKEDESYGLEWLFSEKNIGDNKNKSKSRKRKMVNYDICESEEDGKIEEIKIKKKRPNHFVAIRVSDPAIHLAIKGFQDAVLKENEKLKPAQIPLISLHITMAVMHLDETTIKIAQDALEKCKGEISDCLQAVDHKLIFSGVGNFRNEIVFAKLQEKEQVDCLKTINSVVTTIFEEDGICLADKREYNPHLTLLKLSRKSSLRKNGIKKVEENVYASWLDSYFGEELVKNVHLCSMQGAKEHDGFYKCLSTITFCNDSDHGK</sequence>
<dbReference type="PANTHER" id="PTHR15934">
    <property type="entry name" value="RNA 2',3'-CYCLIC PHOSPHODIESTERASE"/>
    <property type="match status" value="1"/>
</dbReference>
<organism evidence="2 3">
    <name type="scientific">Paramuricea clavata</name>
    <name type="common">Red gorgonian</name>
    <name type="synonym">Violescent sea-whip</name>
    <dbReference type="NCBI Taxonomy" id="317549"/>
    <lineage>
        <taxon>Eukaryota</taxon>
        <taxon>Metazoa</taxon>
        <taxon>Cnidaria</taxon>
        <taxon>Anthozoa</taxon>
        <taxon>Octocorallia</taxon>
        <taxon>Malacalcyonacea</taxon>
        <taxon>Plexauridae</taxon>
        <taxon>Paramuricea</taxon>
    </lineage>
</organism>
<dbReference type="OrthoDB" id="277832at2759"/>
<dbReference type="InterPro" id="IPR019510">
    <property type="entry name" value="AKAP7-like_phosphoesterase"/>
</dbReference>
<name>A0A7D9DJI3_PARCT</name>